<dbReference type="EMBL" id="JH816764">
    <property type="protein sequence ID" value="EKC38819.1"/>
    <property type="molecule type" value="Genomic_DNA"/>
</dbReference>
<keyword evidence="6 18" id="KW-0808">Transferase</keyword>
<feature type="region of interest" description="Disordered" evidence="17">
    <location>
        <begin position="1234"/>
        <end position="1343"/>
    </location>
</feature>
<keyword evidence="4" id="KW-0678">Repressor</keyword>
<dbReference type="InterPro" id="IPR007728">
    <property type="entry name" value="Pre-SET_dom"/>
</dbReference>
<feature type="compositionally biased region" description="Basic and acidic residues" evidence="17">
    <location>
        <begin position="14"/>
        <end position="24"/>
    </location>
</feature>
<dbReference type="GO" id="GO:0005634">
    <property type="term" value="C:nucleus"/>
    <property type="evidence" value="ECO:0007669"/>
    <property type="project" value="UniProtKB-SubCell"/>
</dbReference>
<evidence type="ECO:0000256" key="13">
    <source>
        <dbReference type="ARBA" id="ARBA00023054"/>
    </source>
</evidence>
<dbReference type="PROSITE" id="PS50867">
    <property type="entry name" value="PRE_SET"/>
    <property type="match status" value="1"/>
</dbReference>
<dbReference type="GO" id="GO:0010629">
    <property type="term" value="P:negative regulation of gene expression"/>
    <property type="evidence" value="ECO:0007669"/>
    <property type="project" value="TreeGrafter"/>
</dbReference>
<dbReference type="Gene3D" id="2.30.30.140">
    <property type="match status" value="3"/>
</dbReference>
<evidence type="ECO:0000313" key="18">
    <source>
        <dbReference type="EMBL" id="EKC38819.1"/>
    </source>
</evidence>
<feature type="compositionally biased region" description="Basic and acidic residues" evidence="17">
    <location>
        <begin position="1262"/>
        <end position="1286"/>
    </location>
</feature>
<keyword evidence="13 16" id="KW-0175">Coiled coil</keyword>
<dbReference type="FunCoup" id="K1R5K2">
    <property type="interactions" value="1303"/>
</dbReference>
<dbReference type="CDD" id="cd01395">
    <property type="entry name" value="HMT_MBD"/>
    <property type="match status" value="1"/>
</dbReference>
<dbReference type="InterPro" id="IPR041292">
    <property type="entry name" value="Tudor_4"/>
</dbReference>
<dbReference type="SUPFAM" id="SSF82199">
    <property type="entry name" value="SET domain"/>
    <property type="match status" value="1"/>
</dbReference>
<dbReference type="InterPro" id="IPR001214">
    <property type="entry name" value="SET_dom"/>
</dbReference>
<dbReference type="GO" id="GO:0003677">
    <property type="term" value="F:DNA binding"/>
    <property type="evidence" value="ECO:0007669"/>
    <property type="project" value="InterPro"/>
</dbReference>
<evidence type="ECO:0000256" key="5">
    <source>
        <dbReference type="ARBA" id="ARBA00022603"/>
    </source>
</evidence>
<feature type="region of interest" description="Disordered" evidence="17">
    <location>
        <begin position="1356"/>
        <end position="1390"/>
    </location>
</feature>
<keyword evidence="10" id="KW-0862">Zinc</keyword>
<dbReference type="GO" id="GO:0070828">
    <property type="term" value="P:heterochromatin organization"/>
    <property type="evidence" value="ECO:0007669"/>
    <property type="project" value="TreeGrafter"/>
</dbReference>
<feature type="compositionally biased region" description="Basic and acidic residues" evidence="17">
    <location>
        <begin position="1304"/>
        <end position="1329"/>
    </location>
</feature>
<dbReference type="InterPro" id="IPR016177">
    <property type="entry name" value="DNA-bd_dom_sf"/>
</dbReference>
<dbReference type="Pfam" id="PF18358">
    <property type="entry name" value="Tudor_4"/>
    <property type="match status" value="1"/>
</dbReference>
<feature type="region of interest" description="Disordered" evidence="17">
    <location>
        <begin position="1"/>
        <end position="24"/>
    </location>
</feature>
<dbReference type="PROSITE" id="PS50868">
    <property type="entry name" value="POST_SET"/>
    <property type="match status" value="1"/>
</dbReference>
<keyword evidence="12" id="KW-0805">Transcription regulation</keyword>
<evidence type="ECO:0000256" key="6">
    <source>
        <dbReference type="ARBA" id="ARBA00022679"/>
    </source>
</evidence>
<dbReference type="InParanoid" id="K1R5K2"/>
<evidence type="ECO:0000256" key="10">
    <source>
        <dbReference type="ARBA" id="ARBA00022833"/>
    </source>
</evidence>
<dbReference type="CDD" id="cd21181">
    <property type="entry name" value="Tudor_SETDB1_rpt2"/>
    <property type="match status" value="1"/>
</dbReference>
<keyword evidence="14" id="KW-0804">Transcription</keyword>
<evidence type="ECO:0000256" key="16">
    <source>
        <dbReference type="SAM" id="Coils"/>
    </source>
</evidence>
<dbReference type="Pfam" id="PF05033">
    <property type="entry name" value="Pre-SET"/>
    <property type="match status" value="1"/>
</dbReference>
<evidence type="ECO:0000256" key="4">
    <source>
        <dbReference type="ARBA" id="ARBA00022491"/>
    </source>
</evidence>
<dbReference type="PANTHER" id="PTHR46024:SF1">
    <property type="entry name" value="HISTONE-LYSINE N-METHYLTRANSFERASE EGGLESS"/>
    <property type="match status" value="1"/>
</dbReference>
<dbReference type="PANTHER" id="PTHR46024">
    <property type="entry name" value="HISTONE-LYSINE N-METHYLTRANSFERASE EGGLESS"/>
    <property type="match status" value="1"/>
</dbReference>
<keyword evidence="15" id="KW-0539">Nucleus</keyword>
<feature type="compositionally biased region" description="Basic and acidic residues" evidence="17">
    <location>
        <begin position="1359"/>
        <end position="1372"/>
    </location>
</feature>
<sequence length="1538" mass="172604">MWRNGDLTVGVHHHPPDQPARDKDLTVVKPGKERKRGKGISLASRISNLHSMANIEQWAIDLSWDIIARFSSATPEGSDEALPRGFYDDFVQVACEEAKHYKLLSDRLQDLGSHFGALPVHGALWDSATKTSDSLLARLAVVHMVFEARGLDVQPKTLEKFAKNNDPESAAILEIIFREEITHVAAGLRWFSWVCNHSNPPMIISKATLQYRKQKYGRDDRRNAATMSECCKMETASTPSEMPPPQTKDVIKNGKAVVEILDSDSESDDPIYKFKFDIEDLITSTLNEFGGPERDEESPQMTETLNDLNGQIKGIERKQKEIEKIFSNCEERLRVYQQELEEADKEEMLKEVTAELEAKEAAEANAKAEETDSDDDVQIIASSFDAEVAAKNQRLQVLKIPPIAQAGSTSPTLANLRQALAGAINNSINQQQGTSPQPSSSSSSKTSTVLSSAQTKQAYLQMALEIKIGSKILGKKHNDIWYRGTVVDMSNDMQVAERTYTVKFDGKGRKTLPALNCAFKDSLTKPVSVGTRVVALYKDEESMASFYAGIVAETPNQRNAYRYLIFFDDGYAQYSRSDDIHKVLDQSTNVWDDIHQDSQEFIKDYLKQYPERPMVRLNKGQTVRTEWNGKWWTAKVEEVDSSLAKMFFLADKRIEWIYRGSTRLEPLFTALSNANKATGKMRRTNLPAGKKHVVEYTRGNSEDSNSQGSQGSQGSQSSSAGPKVVKPQKSTVPVPSFQSSVSRPASSTAVPGKKRSVARKSTTGSSQSNQSIVSSSPMSEGELQMSKWEAPWLKKRQPATNTNAGTKKSREVYSASSISSNKAGTDMASVLQERLSKVAKDEVPGSQNADFDQNRLKPKEADFWDQPQAEILKTVTNEEKEKLFDSKQSKTTKRNTTWGMKIFQDEESLGERLDSVISVKDHQARKIFLLIVTWCVLYHMVCSLSVDHVCGPSCLLEDDPVKYKGTNPLLIPLLCGWERHVCKIKPAYKRAVLYRAPCARRLRSMEEVELFLALTDSNLPIDLFCFDPQLHVHKEFVPVKTFCDIKDLSYGKENVPISCVNAIDRSYPDYVEYSNVRIPTKGVQLNLDPDFLACCDCTDNCRDKSKCACQQMTVDSTAVAGGRINPEAGYSHRRLQEPIRTGIYECNSKCRCDKRCVNRVAQNPLAVRLQVFKTEKRGWGLRCLDDIPAGGFICIYAGQLLTEQGANTDGQQYGDEYLAELDYMEVVEGLKEGYESNVDQDEGLGDNSEYEEEDEEEESEEERNYSDSDSDFEGKMRSSETPDNPHHTRTRTRKQEGNNTAAKEGTKKEACKLVLRRDSSRSTDHEEWSVKLGAPTSGDNSMNMNDVILIDDEEDEISQDQKPDPTKLEKMASNDSLDSDSLPDLDADSSIQSKSTIVKAAPAIPARRSTTSRFKNLPDPKRKLGSEEHRIQEHGEEEEVRRGTRTYFQDGQACYIMDAKSQGNIGRYLNHSCNPNVFVQNVFVDTHDLRFPWVAFFTLQYVRAGTELTWDYNYEVGSVAGKVLYCYCGSSECRGRLL</sequence>
<dbReference type="GO" id="GO:0032259">
    <property type="term" value="P:methylation"/>
    <property type="evidence" value="ECO:0007669"/>
    <property type="project" value="UniProtKB-KW"/>
</dbReference>
<evidence type="ECO:0000256" key="11">
    <source>
        <dbReference type="ARBA" id="ARBA00022853"/>
    </source>
</evidence>
<dbReference type="InterPro" id="IPR051516">
    <property type="entry name" value="SETDB_methyltransferase"/>
</dbReference>
<dbReference type="InterPro" id="IPR009078">
    <property type="entry name" value="Ferritin-like_SF"/>
</dbReference>
<dbReference type="Pfam" id="PF00856">
    <property type="entry name" value="SET"/>
    <property type="match status" value="1"/>
</dbReference>
<keyword evidence="8" id="KW-0479">Metal-binding</keyword>
<dbReference type="CDD" id="cd20382">
    <property type="entry name" value="Tudor_SETDB1_rpt1"/>
    <property type="match status" value="1"/>
</dbReference>
<dbReference type="GO" id="GO:0008270">
    <property type="term" value="F:zinc ion binding"/>
    <property type="evidence" value="ECO:0007669"/>
    <property type="project" value="InterPro"/>
</dbReference>
<keyword evidence="7" id="KW-0949">S-adenosyl-L-methionine</keyword>
<dbReference type="InterPro" id="IPR041291">
    <property type="entry name" value="TUDOR_5"/>
</dbReference>
<evidence type="ECO:0000256" key="8">
    <source>
        <dbReference type="ARBA" id="ARBA00022723"/>
    </source>
</evidence>
<dbReference type="SUPFAM" id="SSF47240">
    <property type="entry name" value="Ferritin-like"/>
    <property type="match status" value="1"/>
</dbReference>
<evidence type="ECO:0000256" key="1">
    <source>
        <dbReference type="ARBA" id="ARBA00004123"/>
    </source>
</evidence>
<dbReference type="CDD" id="cd00657">
    <property type="entry name" value="Ferritin_like"/>
    <property type="match status" value="1"/>
</dbReference>
<dbReference type="InterPro" id="IPR046341">
    <property type="entry name" value="SET_dom_sf"/>
</dbReference>
<dbReference type="SMART" id="SM00468">
    <property type="entry name" value="PreSET"/>
    <property type="match status" value="1"/>
</dbReference>
<organism evidence="18">
    <name type="scientific">Magallana gigas</name>
    <name type="common">Pacific oyster</name>
    <name type="synonym">Crassostrea gigas</name>
    <dbReference type="NCBI Taxonomy" id="29159"/>
    <lineage>
        <taxon>Eukaryota</taxon>
        <taxon>Metazoa</taxon>
        <taxon>Spiralia</taxon>
        <taxon>Lophotrochozoa</taxon>
        <taxon>Mollusca</taxon>
        <taxon>Bivalvia</taxon>
        <taxon>Autobranchia</taxon>
        <taxon>Pteriomorphia</taxon>
        <taxon>Ostreida</taxon>
        <taxon>Ostreoidea</taxon>
        <taxon>Ostreidae</taxon>
        <taxon>Magallana</taxon>
    </lineage>
</organism>
<feature type="compositionally biased region" description="Acidic residues" evidence="17">
    <location>
        <begin position="1377"/>
        <end position="1387"/>
    </location>
</feature>
<evidence type="ECO:0000256" key="17">
    <source>
        <dbReference type="SAM" id="MobiDB-lite"/>
    </source>
</evidence>
<accession>K1R5K2</accession>
<dbReference type="SMART" id="SM00317">
    <property type="entry name" value="SET"/>
    <property type="match status" value="1"/>
</dbReference>
<dbReference type="CDD" id="cd10517">
    <property type="entry name" value="SET_SETDB1"/>
    <property type="match status" value="1"/>
</dbReference>
<feature type="compositionally biased region" description="Low complexity" evidence="17">
    <location>
        <begin position="430"/>
        <end position="448"/>
    </location>
</feature>
<dbReference type="PROSITE" id="PS50982">
    <property type="entry name" value="MBD"/>
    <property type="match status" value="1"/>
</dbReference>
<keyword evidence="9" id="KW-0677">Repeat</keyword>
<dbReference type="CDD" id="cd20384">
    <property type="entry name" value="Tudor_ZGPAT"/>
    <property type="match status" value="1"/>
</dbReference>
<feature type="region of interest" description="Disordered" evidence="17">
    <location>
        <begin position="1403"/>
        <end position="1442"/>
    </location>
</feature>
<name>K1R5K2_MAGGI</name>
<dbReference type="Pfam" id="PF18359">
    <property type="entry name" value="Tudor_5"/>
    <property type="match status" value="1"/>
</dbReference>
<dbReference type="SMART" id="SM00333">
    <property type="entry name" value="TUDOR"/>
    <property type="match status" value="2"/>
</dbReference>
<dbReference type="Gene3D" id="2.170.270.10">
    <property type="entry name" value="SET domain"/>
    <property type="match status" value="2"/>
</dbReference>
<keyword evidence="11" id="KW-0156">Chromatin regulator</keyword>
<comment type="subcellular location">
    <subcellularLocation>
        <location evidence="2">Chromosome</location>
    </subcellularLocation>
    <subcellularLocation>
        <location evidence="1">Nucleus</location>
    </subcellularLocation>
</comment>
<gene>
    <name evidence="18" type="ORF">CGI_10026622</name>
</gene>
<dbReference type="GO" id="GO:0005694">
    <property type="term" value="C:chromosome"/>
    <property type="evidence" value="ECO:0007669"/>
    <property type="project" value="UniProtKB-SubCell"/>
</dbReference>
<dbReference type="PROSITE" id="PS50280">
    <property type="entry name" value="SET"/>
    <property type="match status" value="1"/>
</dbReference>
<evidence type="ECO:0000256" key="9">
    <source>
        <dbReference type="ARBA" id="ARBA00022737"/>
    </source>
</evidence>
<feature type="compositionally biased region" description="Low complexity" evidence="17">
    <location>
        <begin position="765"/>
        <end position="779"/>
    </location>
</feature>
<dbReference type="GO" id="GO:0046974">
    <property type="term" value="F:histone H3K9 methyltransferase activity"/>
    <property type="evidence" value="ECO:0007669"/>
    <property type="project" value="TreeGrafter"/>
</dbReference>
<dbReference type="SMART" id="SM00391">
    <property type="entry name" value="MBD"/>
    <property type="match status" value="1"/>
</dbReference>
<reference evidence="18" key="1">
    <citation type="journal article" date="2012" name="Nature">
        <title>The oyster genome reveals stress adaptation and complexity of shell formation.</title>
        <authorList>
            <person name="Zhang G."/>
            <person name="Fang X."/>
            <person name="Guo X."/>
            <person name="Li L."/>
            <person name="Luo R."/>
            <person name="Xu F."/>
            <person name="Yang P."/>
            <person name="Zhang L."/>
            <person name="Wang X."/>
            <person name="Qi H."/>
            <person name="Xiong Z."/>
            <person name="Que H."/>
            <person name="Xie Y."/>
            <person name="Holland P.W."/>
            <person name="Paps J."/>
            <person name="Zhu Y."/>
            <person name="Wu F."/>
            <person name="Chen Y."/>
            <person name="Wang J."/>
            <person name="Peng C."/>
            <person name="Meng J."/>
            <person name="Yang L."/>
            <person name="Liu J."/>
            <person name="Wen B."/>
            <person name="Zhang N."/>
            <person name="Huang Z."/>
            <person name="Zhu Q."/>
            <person name="Feng Y."/>
            <person name="Mount A."/>
            <person name="Hedgecock D."/>
            <person name="Xu Z."/>
            <person name="Liu Y."/>
            <person name="Domazet-Loso T."/>
            <person name="Du Y."/>
            <person name="Sun X."/>
            <person name="Zhang S."/>
            <person name="Liu B."/>
            <person name="Cheng P."/>
            <person name="Jiang X."/>
            <person name="Li J."/>
            <person name="Fan D."/>
            <person name="Wang W."/>
            <person name="Fu W."/>
            <person name="Wang T."/>
            <person name="Wang B."/>
            <person name="Zhang J."/>
            <person name="Peng Z."/>
            <person name="Li Y."/>
            <person name="Li N."/>
            <person name="Wang J."/>
            <person name="Chen M."/>
            <person name="He Y."/>
            <person name="Tan F."/>
            <person name="Song X."/>
            <person name="Zheng Q."/>
            <person name="Huang R."/>
            <person name="Yang H."/>
            <person name="Du X."/>
            <person name="Chen L."/>
            <person name="Yang M."/>
            <person name="Gaffney P.M."/>
            <person name="Wang S."/>
            <person name="Luo L."/>
            <person name="She Z."/>
            <person name="Ming Y."/>
            <person name="Huang W."/>
            <person name="Zhang S."/>
            <person name="Huang B."/>
            <person name="Zhang Y."/>
            <person name="Qu T."/>
            <person name="Ni P."/>
            <person name="Miao G."/>
            <person name="Wang J."/>
            <person name="Wang Q."/>
            <person name="Steinberg C.E."/>
            <person name="Wang H."/>
            <person name="Li N."/>
            <person name="Qian L."/>
            <person name="Zhang G."/>
            <person name="Li Y."/>
            <person name="Yang H."/>
            <person name="Liu X."/>
            <person name="Wang J."/>
            <person name="Yin Y."/>
            <person name="Wang J."/>
        </authorList>
    </citation>
    <scope>NUCLEOTIDE SEQUENCE [LARGE SCALE GENOMIC DNA]</scope>
    <source>
        <strain evidence="18">05x7-T-G4-1.051#20</strain>
    </source>
</reference>
<feature type="coiled-coil region" evidence="16">
    <location>
        <begin position="305"/>
        <end position="371"/>
    </location>
</feature>
<feature type="compositionally biased region" description="Low complexity" evidence="17">
    <location>
        <begin position="702"/>
        <end position="719"/>
    </location>
</feature>
<proteinExistence type="predicted"/>
<feature type="region of interest" description="Disordered" evidence="17">
    <location>
        <begin position="428"/>
        <end position="448"/>
    </location>
</feature>
<keyword evidence="5 18" id="KW-0489">Methyltransferase</keyword>
<dbReference type="InterPro" id="IPR007402">
    <property type="entry name" value="DUF455"/>
</dbReference>
<evidence type="ECO:0000256" key="3">
    <source>
        <dbReference type="ARBA" id="ARBA00022454"/>
    </source>
</evidence>
<evidence type="ECO:0000256" key="7">
    <source>
        <dbReference type="ARBA" id="ARBA00022691"/>
    </source>
</evidence>
<feature type="compositionally biased region" description="Acidic residues" evidence="17">
    <location>
        <begin position="1238"/>
        <end position="1261"/>
    </location>
</feature>
<dbReference type="SUPFAM" id="SSF54171">
    <property type="entry name" value="DNA-binding domain"/>
    <property type="match status" value="1"/>
</dbReference>
<feature type="compositionally biased region" description="Polar residues" evidence="17">
    <location>
        <begin position="728"/>
        <end position="749"/>
    </location>
</feature>
<dbReference type="Pfam" id="PF01429">
    <property type="entry name" value="MBD"/>
    <property type="match status" value="1"/>
</dbReference>
<dbReference type="HOGENOM" id="CLU_003279_0_0_1"/>
<feature type="compositionally biased region" description="Basic and acidic residues" evidence="17">
    <location>
        <begin position="1416"/>
        <end position="1442"/>
    </location>
</feature>
<dbReference type="Pfam" id="PF04305">
    <property type="entry name" value="DUF455"/>
    <property type="match status" value="1"/>
</dbReference>
<dbReference type="InterPro" id="IPR003616">
    <property type="entry name" value="Post-SET_dom"/>
</dbReference>
<feature type="region of interest" description="Disordered" evidence="17">
    <location>
        <begin position="698"/>
        <end position="813"/>
    </location>
</feature>
<protein>
    <submittedName>
        <fullName evidence="18">Histone-lysine N-methyltransferase SETDB1</fullName>
    </submittedName>
</protein>
<dbReference type="Gene3D" id="3.30.890.10">
    <property type="entry name" value="Methyl-cpg-binding Protein 2, Chain A"/>
    <property type="match status" value="1"/>
</dbReference>
<dbReference type="InterPro" id="IPR002999">
    <property type="entry name" value="Tudor"/>
</dbReference>
<evidence type="ECO:0000256" key="12">
    <source>
        <dbReference type="ARBA" id="ARBA00023015"/>
    </source>
</evidence>
<evidence type="ECO:0000256" key="2">
    <source>
        <dbReference type="ARBA" id="ARBA00004286"/>
    </source>
</evidence>
<evidence type="ECO:0000256" key="14">
    <source>
        <dbReference type="ARBA" id="ARBA00023163"/>
    </source>
</evidence>
<keyword evidence="3" id="KW-0158">Chromosome</keyword>
<dbReference type="InterPro" id="IPR001739">
    <property type="entry name" value="Methyl_CpG_DNA-bd"/>
</dbReference>
<dbReference type="InterPro" id="IPR047232">
    <property type="entry name" value="SETDB1/2-like_MBD"/>
</dbReference>
<evidence type="ECO:0000256" key="15">
    <source>
        <dbReference type="ARBA" id="ARBA00023242"/>
    </source>
</evidence>